<sequence>MTMNLHTPTTAPKAAPATSVSPLEQSGSPKTKFPEIKTVKTAVVKLISDIEGNLDQRLAYREAVEGLCQEAANRITQCMHSRSTGQTLRDLRELLSVTLDTIIVVEFEGEQTRLNYGGRSAEDVIAMLKALHLEGAQSLAGSGVKKKAPSADGADSVQGIQRGALIPQAVKFSLVRLRQLRRILDQQHVFRVA</sequence>
<gene>
    <name evidence="2" type="ORF">NCTC12993_05884</name>
</gene>
<feature type="compositionally biased region" description="Low complexity" evidence="1">
    <location>
        <begin position="7"/>
        <end position="18"/>
    </location>
</feature>
<keyword evidence="3" id="KW-1185">Reference proteome</keyword>
<evidence type="ECO:0000256" key="1">
    <source>
        <dbReference type="SAM" id="MobiDB-lite"/>
    </source>
</evidence>
<reference evidence="2 3" key="1">
    <citation type="submission" date="2019-03" db="EMBL/GenBank/DDBJ databases">
        <authorList>
            <consortium name="Pathogen Informatics"/>
        </authorList>
    </citation>
    <scope>NUCLEOTIDE SEQUENCE [LARGE SCALE GENOMIC DNA]</scope>
    <source>
        <strain evidence="2 3">NCTC12993</strain>
    </source>
</reference>
<dbReference type="Proteomes" id="UP000401081">
    <property type="component" value="Unassembled WGS sequence"/>
</dbReference>
<organism evidence="2 3">
    <name type="scientific">Kluyvera cryocrescens</name>
    <name type="common">Kluyvera citrophila</name>
    <dbReference type="NCBI Taxonomy" id="580"/>
    <lineage>
        <taxon>Bacteria</taxon>
        <taxon>Pseudomonadati</taxon>
        <taxon>Pseudomonadota</taxon>
        <taxon>Gammaproteobacteria</taxon>
        <taxon>Enterobacterales</taxon>
        <taxon>Enterobacteriaceae</taxon>
        <taxon>Kluyvera</taxon>
    </lineage>
</organism>
<accession>A0A485C597</accession>
<evidence type="ECO:0000313" key="2">
    <source>
        <dbReference type="EMBL" id="VFS79923.1"/>
    </source>
</evidence>
<evidence type="ECO:0000313" key="3">
    <source>
        <dbReference type="Proteomes" id="UP000401081"/>
    </source>
</evidence>
<proteinExistence type="predicted"/>
<protein>
    <submittedName>
        <fullName evidence="2">Uncharacterized protein</fullName>
    </submittedName>
</protein>
<dbReference type="AlphaFoldDB" id="A0A485C597"/>
<feature type="region of interest" description="Disordered" evidence="1">
    <location>
        <begin position="1"/>
        <end position="32"/>
    </location>
</feature>
<feature type="compositionally biased region" description="Polar residues" evidence="1">
    <location>
        <begin position="19"/>
        <end position="29"/>
    </location>
</feature>
<dbReference type="EMBL" id="CAADJD010000024">
    <property type="protein sequence ID" value="VFS79923.1"/>
    <property type="molecule type" value="Genomic_DNA"/>
</dbReference>
<name>A0A485C597_KLUCR</name>